<reference evidence="2" key="1">
    <citation type="journal article" date="2024" name="Proc. Natl. Acad. Sci. U.S.A.">
        <title>Extraordinary preservation of gene collinearity over three hundred million years revealed in homosporous lycophytes.</title>
        <authorList>
            <person name="Li C."/>
            <person name="Wickell D."/>
            <person name="Kuo L.Y."/>
            <person name="Chen X."/>
            <person name="Nie B."/>
            <person name="Liao X."/>
            <person name="Peng D."/>
            <person name="Ji J."/>
            <person name="Jenkins J."/>
            <person name="Williams M."/>
            <person name="Shu S."/>
            <person name="Plott C."/>
            <person name="Barry K."/>
            <person name="Rajasekar S."/>
            <person name="Grimwood J."/>
            <person name="Han X."/>
            <person name="Sun S."/>
            <person name="Hou Z."/>
            <person name="He W."/>
            <person name="Dai G."/>
            <person name="Sun C."/>
            <person name="Schmutz J."/>
            <person name="Leebens-Mack J.H."/>
            <person name="Li F.W."/>
            <person name="Wang L."/>
        </authorList>
    </citation>
    <scope>NUCLEOTIDE SEQUENCE [LARGE SCALE GENOMIC DNA]</scope>
    <source>
        <strain evidence="2">cv. PW_Plant_1</strain>
    </source>
</reference>
<evidence type="ECO:0000313" key="2">
    <source>
        <dbReference type="Proteomes" id="UP001162992"/>
    </source>
</evidence>
<organism evidence="1 2">
    <name type="scientific">Diphasiastrum complanatum</name>
    <name type="common">Issler's clubmoss</name>
    <name type="synonym">Lycopodium complanatum</name>
    <dbReference type="NCBI Taxonomy" id="34168"/>
    <lineage>
        <taxon>Eukaryota</taxon>
        <taxon>Viridiplantae</taxon>
        <taxon>Streptophyta</taxon>
        <taxon>Embryophyta</taxon>
        <taxon>Tracheophyta</taxon>
        <taxon>Lycopodiopsida</taxon>
        <taxon>Lycopodiales</taxon>
        <taxon>Lycopodiaceae</taxon>
        <taxon>Lycopodioideae</taxon>
        <taxon>Diphasiastrum</taxon>
    </lineage>
</organism>
<proteinExistence type="predicted"/>
<sequence length="371" mass="40400">MPFSDGQSIAERAKVHAALVVAQLCFAGFDILCKLALSDGVSPVVFPIYRNGIAFVLLSILALILEKNNRPQLCVALLCQFFLLGITGVFLNQVLYLIGMRVTSAQFASATQNTFPAFTFILAFFCRLEKVSLKRPDGVAKVIGTILSVSGSMIMTLYKGPLLKTSGVYSKHPSDLHLHNFQVNAEDLINLDNSLSVPIEQWQIGAFCLIGASLSVSAWLILQVPVLVRYPAPLSCAAFTSFFGTIQLFIYALFVEKNPQNWVLKKGPEIIGVIYAGIFASGIYSFIQTWCNYKGGPVLVASYQPLETVFVGILGLYFCVDALHLGSLLGAILVITGLFVLTWGLGEEKRLCTLAKVKLTKISTSTDPLLV</sequence>
<evidence type="ECO:0000313" key="1">
    <source>
        <dbReference type="EMBL" id="KAJ7537894.1"/>
    </source>
</evidence>
<accession>A0ACC2C7R0</accession>
<dbReference type="Proteomes" id="UP001162992">
    <property type="component" value="Chromosome 11"/>
</dbReference>
<protein>
    <submittedName>
        <fullName evidence="1">Uncharacterized protein</fullName>
    </submittedName>
</protein>
<gene>
    <name evidence="1" type="ORF">O6H91_11G026800</name>
</gene>
<dbReference type="EMBL" id="CM055102">
    <property type="protein sequence ID" value="KAJ7537894.1"/>
    <property type="molecule type" value="Genomic_DNA"/>
</dbReference>
<keyword evidence="2" id="KW-1185">Reference proteome</keyword>
<comment type="caution">
    <text evidence="1">The sequence shown here is derived from an EMBL/GenBank/DDBJ whole genome shotgun (WGS) entry which is preliminary data.</text>
</comment>
<name>A0ACC2C7R0_DIPCM</name>